<name>A0A6H5HRQ7_9HEMI</name>
<gene>
    <name evidence="1" type="ORF">NTEN_LOCUS23277</name>
</gene>
<keyword evidence="2" id="KW-1185">Reference proteome</keyword>
<evidence type="ECO:0000313" key="2">
    <source>
        <dbReference type="Proteomes" id="UP000479000"/>
    </source>
</evidence>
<sequence length="55" mass="5538">MSGTSSATRAIAISAAIIPTSSDSGLKINSSTKNCPPCASGSHLFSMLVTITHCL</sequence>
<accession>A0A6H5HRQ7</accession>
<feature type="non-terminal residue" evidence="1">
    <location>
        <position position="55"/>
    </location>
</feature>
<dbReference type="AlphaFoldDB" id="A0A6H5HRQ7"/>
<dbReference type="EMBL" id="CADCXU010034078">
    <property type="protein sequence ID" value="CAB0019565.1"/>
    <property type="molecule type" value="Genomic_DNA"/>
</dbReference>
<organism evidence="1 2">
    <name type="scientific">Nesidiocoris tenuis</name>
    <dbReference type="NCBI Taxonomy" id="355587"/>
    <lineage>
        <taxon>Eukaryota</taxon>
        <taxon>Metazoa</taxon>
        <taxon>Ecdysozoa</taxon>
        <taxon>Arthropoda</taxon>
        <taxon>Hexapoda</taxon>
        <taxon>Insecta</taxon>
        <taxon>Pterygota</taxon>
        <taxon>Neoptera</taxon>
        <taxon>Paraneoptera</taxon>
        <taxon>Hemiptera</taxon>
        <taxon>Heteroptera</taxon>
        <taxon>Panheteroptera</taxon>
        <taxon>Cimicomorpha</taxon>
        <taxon>Miridae</taxon>
        <taxon>Dicyphina</taxon>
        <taxon>Nesidiocoris</taxon>
    </lineage>
</organism>
<evidence type="ECO:0000313" key="1">
    <source>
        <dbReference type="EMBL" id="CAB0019565.1"/>
    </source>
</evidence>
<proteinExistence type="predicted"/>
<dbReference type="Proteomes" id="UP000479000">
    <property type="component" value="Unassembled WGS sequence"/>
</dbReference>
<protein>
    <submittedName>
        <fullName evidence="1">Uncharacterized protein</fullName>
    </submittedName>
</protein>
<reference evidence="1 2" key="1">
    <citation type="submission" date="2020-02" db="EMBL/GenBank/DDBJ databases">
        <authorList>
            <person name="Ferguson B K."/>
        </authorList>
    </citation>
    <scope>NUCLEOTIDE SEQUENCE [LARGE SCALE GENOMIC DNA]</scope>
</reference>